<dbReference type="AlphaFoldDB" id="A0A1H7LRF1"/>
<evidence type="ECO:0000313" key="4">
    <source>
        <dbReference type="Proteomes" id="UP000182719"/>
    </source>
</evidence>
<feature type="region of interest" description="Disordered" evidence="1">
    <location>
        <begin position="709"/>
        <end position="728"/>
    </location>
</feature>
<sequence>MGRRTMQGGAAQALLLMGLLAAVAGAGCRDNPPLVGASGRLRLSAGSVTFPPSYAGQTREETVRVLNAGRSPLSVTWTRVEAPFTVEGLPERLAAGEAPVRIRFAPAAVGTYSATLVGTSPEGGTVSLAISGEARPPPECPAPGTCFRATFDVATERCVAVALEDGTECDPGNECVLNGRCLGGQCQGQERVCDDGNACTTDVCNPLDGCTAVPAPPCPGDGQCRVGVCDPATGCGLAKAVDGTFCGAQRGCDVADVCVEGACVVRDLPDGFVCAPSTPCQEEGRCQGPVCARPAALALEPDWRYDAAEWSRNLHDLMVWPDGSVTLSGFFSSPLLDATGEFPVSAQGTGRRCMLWNDRLLCMDYPQQGTVSLLERHTGVPRWTFTLTEARPDLAAQATTMFMARLAVMAPDRLAALFEAYPANSAQDTQCRVYFLVVLDAKGGLVSGKLLEDPLLSVCNHPHPFGLVSNTEGDLFVAFSPTVNTGAPLEAGAPTLLLAYSADGVERWRRMLPMAGGELGTVRGLLLPEYASTPLSTQDGTELGTVAELGRAVATRNVLVPSPAGTTVNPEGGEAASSELKGYAVPGLDPLWTYALPGGQRFTSKEVRLADTLPWGAQGPETLVLGFASAGTTPTLVGVRTRDGSEAFQCPLSYKPRSVQQLFELGPESLVMMDGSNTCGQCDPPFSTSQARFQRFPLKGLRPTAAPWPGTFGGPGHGHHELPVSEAP</sequence>
<keyword evidence="2" id="KW-0732">Signal</keyword>
<dbReference type="PROSITE" id="PS51257">
    <property type="entry name" value="PROKAR_LIPOPROTEIN"/>
    <property type="match status" value="1"/>
</dbReference>
<dbReference type="InterPro" id="IPR013783">
    <property type="entry name" value="Ig-like_fold"/>
</dbReference>
<evidence type="ECO:0000256" key="1">
    <source>
        <dbReference type="SAM" id="MobiDB-lite"/>
    </source>
</evidence>
<feature type="compositionally biased region" description="Basic and acidic residues" evidence="1">
    <location>
        <begin position="718"/>
        <end position="728"/>
    </location>
</feature>
<evidence type="ECO:0000313" key="3">
    <source>
        <dbReference type="EMBL" id="SEL01298.1"/>
    </source>
</evidence>
<dbReference type="EMBL" id="FOAP01000003">
    <property type="protein sequence ID" value="SEL01298.1"/>
    <property type="molecule type" value="Genomic_DNA"/>
</dbReference>
<dbReference type="Proteomes" id="UP000182719">
    <property type="component" value="Unassembled WGS sequence"/>
</dbReference>
<feature type="signal peptide" evidence="2">
    <location>
        <begin position="1"/>
        <end position="26"/>
    </location>
</feature>
<organism evidence="3 4">
    <name type="scientific">Stigmatella aurantiaca</name>
    <dbReference type="NCBI Taxonomy" id="41"/>
    <lineage>
        <taxon>Bacteria</taxon>
        <taxon>Pseudomonadati</taxon>
        <taxon>Myxococcota</taxon>
        <taxon>Myxococcia</taxon>
        <taxon>Myxococcales</taxon>
        <taxon>Cystobacterineae</taxon>
        <taxon>Archangiaceae</taxon>
        <taxon>Stigmatella</taxon>
    </lineage>
</organism>
<dbReference type="RefSeq" id="WP_245768485.1">
    <property type="nucleotide sequence ID" value="NZ_FOAP01000003.1"/>
</dbReference>
<keyword evidence="4" id="KW-1185">Reference proteome</keyword>
<gene>
    <name evidence="3" type="ORF">SAMN05444354_103310</name>
</gene>
<reference evidence="4" key="1">
    <citation type="submission" date="2016-10" db="EMBL/GenBank/DDBJ databases">
        <authorList>
            <person name="Varghese N."/>
            <person name="Submissions S."/>
        </authorList>
    </citation>
    <scope>NUCLEOTIDE SEQUENCE [LARGE SCALE GENOMIC DNA]</scope>
    <source>
        <strain evidence="4">DSM 17044</strain>
    </source>
</reference>
<dbReference type="Gene3D" id="2.60.40.10">
    <property type="entry name" value="Immunoglobulins"/>
    <property type="match status" value="1"/>
</dbReference>
<protein>
    <recommendedName>
        <fullName evidence="5">Tenascin-X</fullName>
    </recommendedName>
</protein>
<evidence type="ECO:0008006" key="5">
    <source>
        <dbReference type="Google" id="ProtNLM"/>
    </source>
</evidence>
<feature type="chain" id="PRO_5010329180" description="Tenascin-X" evidence="2">
    <location>
        <begin position="27"/>
        <end position="728"/>
    </location>
</feature>
<name>A0A1H7LRF1_STIAU</name>
<proteinExistence type="predicted"/>
<accession>A0A1H7LRF1</accession>
<evidence type="ECO:0000256" key="2">
    <source>
        <dbReference type="SAM" id="SignalP"/>
    </source>
</evidence>